<dbReference type="InterPro" id="IPR006073">
    <property type="entry name" value="GTP-bd"/>
</dbReference>
<dbReference type="Pfam" id="PF01926">
    <property type="entry name" value="MMR_HSR1"/>
    <property type="match status" value="1"/>
</dbReference>
<comment type="caution">
    <text evidence="13">The sequence shown here is derived from an EMBL/GenBank/DDBJ whole genome shotgun (WGS) entry which is preliminary data.</text>
</comment>
<evidence type="ECO:0000256" key="1">
    <source>
        <dbReference type="ARBA" id="ARBA00011043"/>
    </source>
</evidence>
<dbReference type="CDD" id="cd14858">
    <property type="entry name" value="TrmE_N"/>
    <property type="match status" value="1"/>
</dbReference>
<dbReference type="EMBL" id="SNWM01000004">
    <property type="protein sequence ID" value="TDO20964.1"/>
    <property type="molecule type" value="Genomic_DNA"/>
</dbReference>
<dbReference type="GO" id="GO:0030488">
    <property type="term" value="P:tRNA methylation"/>
    <property type="evidence" value="ECO:0007669"/>
    <property type="project" value="TreeGrafter"/>
</dbReference>
<dbReference type="Proteomes" id="UP000295499">
    <property type="component" value="Unassembled WGS sequence"/>
</dbReference>
<dbReference type="GO" id="GO:0005829">
    <property type="term" value="C:cytosol"/>
    <property type="evidence" value="ECO:0007669"/>
    <property type="project" value="TreeGrafter"/>
</dbReference>
<evidence type="ECO:0000313" key="14">
    <source>
        <dbReference type="Proteomes" id="UP000295499"/>
    </source>
</evidence>
<comment type="cofactor">
    <cofactor evidence="10">
        <name>K(+)</name>
        <dbReference type="ChEBI" id="CHEBI:29103"/>
    </cofactor>
    <text evidence="10">Binds 1 potassium ion per subunit.</text>
</comment>
<dbReference type="EC" id="3.6.-.-" evidence="10"/>
<feature type="binding site" evidence="10">
    <location>
        <position position="260"/>
    </location>
    <ligand>
        <name>Mg(2+)</name>
        <dbReference type="ChEBI" id="CHEBI:18420"/>
    </ligand>
</feature>
<organism evidence="13 14">
    <name type="scientific">Pedobacter duraquae</name>
    <dbReference type="NCBI Taxonomy" id="425511"/>
    <lineage>
        <taxon>Bacteria</taxon>
        <taxon>Pseudomonadati</taxon>
        <taxon>Bacteroidota</taxon>
        <taxon>Sphingobacteriia</taxon>
        <taxon>Sphingobacteriales</taxon>
        <taxon>Sphingobacteriaceae</taxon>
        <taxon>Pedobacter</taxon>
    </lineage>
</organism>
<dbReference type="InterPro" id="IPR031168">
    <property type="entry name" value="G_TrmE"/>
</dbReference>
<dbReference type="InterPro" id="IPR027368">
    <property type="entry name" value="MnmE_dom2"/>
</dbReference>
<dbReference type="GO" id="GO:0042802">
    <property type="term" value="F:identical protein binding"/>
    <property type="evidence" value="ECO:0007669"/>
    <property type="project" value="UniProtKB-ARBA"/>
</dbReference>
<name>A0A4R6IFZ3_9SPHI</name>
<comment type="subcellular location">
    <subcellularLocation>
        <location evidence="10">Cytoplasm</location>
    </subcellularLocation>
</comment>
<feature type="binding site" evidence="10">
    <location>
        <position position="239"/>
    </location>
    <ligand>
        <name>Mg(2+)</name>
        <dbReference type="ChEBI" id="CHEBI:18420"/>
    </ligand>
</feature>
<evidence type="ECO:0000256" key="11">
    <source>
        <dbReference type="RuleBase" id="RU003313"/>
    </source>
</evidence>
<keyword evidence="7 10" id="KW-0460">Magnesium</keyword>
<keyword evidence="9 10" id="KW-0342">GTP-binding</keyword>
<feature type="binding site" evidence="10">
    <location>
        <position position="235"/>
    </location>
    <ligand>
        <name>K(+)</name>
        <dbReference type="ChEBI" id="CHEBI:29103"/>
    </ligand>
</feature>
<dbReference type="InterPro" id="IPR018948">
    <property type="entry name" value="GTP-bd_TrmE_N"/>
</dbReference>
<dbReference type="InterPro" id="IPR027266">
    <property type="entry name" value="TrmE/GcvT-like"/>
</dbReference>
<feature type="binding site" evidence="10">
    <location>
        <position position="259"/>
    </location>
    <ligand>
        <name>K(+)</name>
        <dbReference type="ChEBI" id="CHEBI:29103"/>
    </ligand>
</feature>
<dbReference type="Gene3D" id="3.40.50.300">
    <property type="entry name" value="P-loop containing nucleotide triphosphate hydrolases"/>
    <property type="match status" value="1"/>
</dbReference>
<evidence type="ECO:0000256" key="2">
    <source>
        <dbReference type="ARBA" id="ARBA00022490"/>
    </source>
</evidence>
<dbReference type="GO" id="GO:0002098">
    <property type="term" value="P:tRNA wobble uridine modification"/>
    <property type="evidence" value="ECO:0007669"/>
    <property type="project" value="TreeGrafter"/>
</dbReference>
<dbReference type="PROSITE" id="PS51709">
    <property type="entry name" value="G_TRME"/>
    <property type="match status" value="1"/>
</dbReference>
<dbReference type="FunFam" id="3.30.1360.120:FF:000003">
    <property type="entry name" value="tRNA modification GTPase MnmE"/>
    <property type="match status" value="1"/>
</dbReference>
<sequence>MFGYFCVMITDETIIALSTPPGIGAIGVIRLSGKEAISITNSVFSGKDLLQQESHTIHFGMIKDGNVIIDEVLVSLFIAPKSYTKENVVEISCHGSNYIIQQIISLLIRKGASAAKPGEFTLRAFLNGGLDLSQAEAVADLISSDSQAAHSVAMNQLRGGFSTELNQLREKLIHFASMIELELDFAEEDVEFANRDQLQALIDQITLVINKLIRSFELGNVIKQGINTVIAGRPNAGKSTLLNALLNEERAIVSEIAGTTRDTIEEVLNINGINFRLIDTAGIREAKDAIEIIGVEKTMEKISQSAVLVYLFDVINMSASEIKEDIAKLYKPGVAFLAVANKMDLTYNDRLAELDLPKDINFIAISAKENRQIDDLKQMLYETAVGDQLSDSHTMVTNIRHVEALQKTQHALAQVSNGMVNPVTSDFLATDIKQALYYLGEITGQVTTDDLLENIFSKFCIGK</sequence>
<evidence type="ECO:0000256" key="7">
    <source>
        <dbReference type="ARBA" id="ARBA00022842"/>
    </source>
</evidence>
<dbReference type="InterPro" id="IPR027417">
    <property type="entry name" value="P-loop_NTPase"/>
</dbReference>
<comment type="similarity">
    <text evidence="1 10 11">Belongs to the TRAFAC class TrmE-Era-EngA-EngB-Septin-like GTPase superfamily. TrmE GTPase family.</text>
</comment>
<evidence type="ECO:0000256" key="8">
    <source>
        <dbReference type="ARBA" id="ARBA00022958"/>
    </source>
</evidence>
<evidence type="ECO:0000256" key="9">
    <source>
        <dbReference type="ARBA" id="ARBA00023134"/>
    </source>
</evidence>
<dbReference type="InterPro" id="IPR004520">
    <property type="entry name" value="GTPase_MnmE"/>
</dbReference>
<dbReference type="GO" id="GO:0046872">
    <property type="term" value="F:metal ion binding"/>
    <property type="evidence" value="ECO:0007669"/>
    <property type="project" value="UniProtKB-KW"/>
</dbReference>
<keyword evidence="5 10" id="KW-0547">Nucleotide-binding</keyword>
<dbReference type="InterPro" id="IPR005225">
    <property type="entry name" value="Small_GTP-bd"/>
</dbReference>
<evidence type="ECO:0000256" key="3">
    <source>
        <dbReference type="ARBA" id="ARBA00022694"/>
    </source>
</evidence>
<dbReference type="CDD" id="cd04164">
    <property type="entry name" value="trmE"/>
    <property type="match status" value="1"/>
</dbReference>
<keyword evidence="14" id="KW-1185">Reference proteome</keyword>
<feature type="binding site" evidence="10">
    <location>
        <begin position="279"/>
        <end position="282"/>
    </location>
    <ligand>
        <name>GTP</name>
        <dbReference type="ChEBI" id="CHEBI:37565"/>
    </ligand>
</feature>
<feature type="binding site" evidence="10">
    <location>
        <begin position="254"/>
        <end position="260"/>
    </location>
    <ligand>
        <name>GTP</name>
        <dbReference type="ChEBI" id="CHEBI:37565"/>
    </ligand>
</feature>
<dbReference type="NCBIfam" id="TIGR00231">
    <property type="entry name" value="small_GTP"/>
    <property type="match status" value="1"/>
</dbReference>
<keyword evidence="6 10" id="KW-0378">Hydrolase</keyword>
<dbReference type="PANTHER" id="PTHR42714:SF2">
    <property type="entry name" value="TRNA MODIFICATION GTPASE GTPBP3, MITOCHONDRIAL"/>
    <property type="match status" value="1"/>
</dbReference>
<evidence type="ECO:0000256" key="4">
    <source>
        <dbReference type="ARBA" id="ARBA00022723"/>
    </source>
</evidence>
<keyword evidence="8 10" id="KW-0630">Potassium</keyword>
<proteinExistence type="inferred from homology"/>
<evidence type="ECO:0000259" key="12">
    <source>
        <dbReference type="PROSITE" id="PS51709"/>
    </source>
</evidence>
<evidence type="ECO:0000256" key="6">
    <source>
        <dbReference type="ARBA" id="ARBA00022801"/>
    </source>
</evidence>
<feature type="binding site" evidence="10">
    <location>
        <position position="254"/>
    </location>
    <ligand>
        <name>K(+)</name>
        <dbReference type="ChEBI" id="CHEBI:29103"/>
    </ligand>
</feature>
<dbReference type="GO" id="GO:0003924">
    <property type="term" value="F:GTPase activity"/>
    <property type="evidence" value="ECO:0007669"/>
    <property type="project" value="UniProtKB-UniRule"/>
</dbReference>
<dbReference type="NCBIfam" id="TIGR00450">
    <property type="entry name" value="mnmE_trmE_thdF"/>
    <property type="match status" value="1"/>
</dbReference>
<dbReference type="SUPFAM" id="SSF52540">
    <property type="entry name" value="P-loop containing nucleoside triphosphate hydrolases"/>
    <property type="match status" value="1"/>
</dbReference>
<comment type="subunit">
    <text evidence="10">Homodimer. Heterotetramer of two MnmE and two MnmG subunits.</text>
</comment>
<comment type="function">
    <text evidence="10">Exhibits a very high intrinsic GTPase hydrolysis rate. Involved in the addition of a carboxymethylaminomethyl (cmnm) group at the wobble position (U34) of certain tRNAs, forming tRNA-cmnm(5)s(2)U34.</text>
</comment>
<dbReference type="PANTHER" id="PTHR42714">
    <property type="entry name" value="TRNA MODIFICATION GTPASE GTPBP3"/>
    <property type="match status" value="1"/>
</dbReference>
<dbReference type="SUPFAM" id="SSF116878">
    <property type="entry name" value="TrmE connector domain"/>
    <property type="match status" value="1"/>
</dbReference>
<feature type="domain" description="TrmE-type G" evidence="12">
    <location>
        <begin position="225"/>
        <end position="385"/>
    </location>
</feature>
<dbReference type="Pfam" id="PF10396">
    <property type="entry name" value="TrmE_N"/>
    <property type="match status" value="1"/>
</dbReference>
<feature type="binding site" evidence="10">
    <location>
        <begin position="235"/>
        <end position="240"/>
    </location>
    <ligand>
        <name>GTP</name>
        <dbReference type="ChEBI" id="CHEBI:37565"/>
    </ligand>
</feature>
<dbReference type="Pfam" id="PF12631">
    <property type="entry name" value="MnmE_helical"/>
    <property type="match status" value="1"/>
</dbReference>
<dbReference type="FunFam" id="3.40.50.300:FF:001376">
    <property type="entry name" value="tRNA modification GTPase MnmE"/>
    <property type="match status" value="1"/>
</dbReference>
<dbReference type="PRINTS" id="PR00449">
    <property type="entry name" value="RASTRNSFRMNG"/>
</dbReference>
<evidence type="ECO:0000313" key="13">
    <source>
        <dbReference type="EMBL" id="TDO20964.1"/>
    </source>
</evidence>
<evidence type="ECO:0000256" key="5">
    <source>
        <dbReference type="ARBA" id="ARBA00022741"/>
    </source>
</evidence>
<dbReference type="HAMAP" id="MF_00379">
    <property type="entry name" value="GTPase_MnmE"/>
    <property type="match status" value="1"/>
</dbReference>
<dbReference type="AlphaFoldDB" id="A0A4R6IFZ3"/>
<keyword evidence="4 10" id="KW-0479">Metal-binding</keyword>
<protein>
    <recommendedName>
        <fullName evidence="10">tRNA modification GTPase MnmE</fullName>
        <ecNumber evidence="10">3.6.-.-</ecNumber>
    </recommendedName>
</protein>
<dbReference type="InterPro" id="IPR025867">
    <property type="entry name" value="MnmE_helical"/>
</dbReference>
<keyword evidence="3 10" id="KW-0819">tRNA processing</keyword>
<dbReference type="Gene3D" id="1.20.120.430">
    <property type="entry name" value="tRNA modification GTPase MnmE domain 2"/>
    <property type="match status" value="1"/>
</dbReference>
<reference evidence="13 14" key="1">
    <citation type="submission" date="2019-03" db="EMBL/GenBank/DDBJ databases">
        <title>Genomic Encyclopedia of Archaeal and Bacterial Type Strains, Phase II (KMG-II): from individual species to whole genera.</title>
        <authorList>
            <person name="Goeker M."/>
        </authorList>
    </citation>
    <scope>NUCLEOTIDE SEQUENCE [LARGE SCALE GENOMIC DNA]</scope>
    <source>
        <strain evidence="13 14">DSM 19034</strain>
    </source>
</reference>
<feature type="binding site" evidence="10">
    <location>
        <position position="256"/>
    </location>
    <ligand>
        <name>K(+)</name>
        <dbReference type="ChEBI" id="CHEBI:29103"/>
    </ligand>
</feature>
<dbReference type="Gene3D" id="3.30.1360.120">
    <property type="entry name" value="Probable tRNA modification gtpase trme, domain 1"/>
    <property type="match status" value="1"/>
</dbReference>
<accession>A0A4R6IFZ3</accession>
<comment type="caution">
    <text evidence="10">Lacks conserved residue(s) required for the propagation of feature annotation.</text>
</comment>
<dbReference type="GO" id="GO:0005525">
    <property type="term" value="F:GTP binding"/>
    <property type="evidence" value="ECO:0007669"/>
    <property type="project" value="UniProtKB-UniRule"/>
</dbReference>
<keyword evidence="2 10" id="KW-0963">Cytoplasm</keyword>
<gene>
    <name evidence="10" type="primary">mnmE</name>
    <name evidence="10" type="synonym">trmE</name>
    <name evidence="13" type="ORF">CLV32_3601</name>
</gene>
<evidence type="ECO:0000256" key="10">
    <source>
        <dbReference type="HAMAP-Rule" id="MF_00379"/>
    </source>
</evidence>